<proteinExistence type="predicted"/>
<dbReference type="RefSeq" id="WP_233479452.1">
    <property type="nucleotide sequence ID" value="NZ_CP013970.1"/>
</dbReference>
<dbReference type="InterPro" id="IPR010985">
    <property type="entry name" value="Ribbon_hlx_hlx"/>
</dbReference>
<evidence type="ECO:0000313" key="4">
    <source>
        <dbReference type="Proteomes" id="UP000264980"/>
    </source>
</evidence>
<dbReference type="Proteomes" id="UP000264980">
    <property type="component" value="Chromosome"/>
</dbReference>
<dbReference type="InterPro" id="IPR002145">
    <property type="entry name" value="CopG"/>
</dbReference>
<protein>
    <submittedName>
        <fullName evidence="3">Ribbon-helix-helix protein, CopG family</fullName>
    </submittedName>
</protein>
<dbReference type="GO" id="GO:0006355">
    <property type="term" value="P:regulation of DNA-templated transcription"/>
    <property type="evidence" value="ECO:0007669"/>
    <property type="project" value="InterPro"/>
</dbReference>
<evidence type="ECO:0000259" key="2">
    <source>
        <dbReference type="Pfam" id="PF01402"/>
    </source>
</evidence>
<evidence type="ECO:0000313" key="3">
    <source>
        <dbReference type="EMBL" id="AXF77979.1"/>
    </source>
</evidence>
<dbReference type="AlphaFoldDB" id="A0A345CX12"/>
<accession>A0A345CX12</accession>
<reference evidence="4" key="1">
    <citation type="submission" date="2016-01" db="EMBL/GenBank/DDBJ databases">
        <authorList>
            <person name="Shapiro L."/>
        </authorList>
    </citation>
    <scope>NUCLEOTIDE SEQUENCE [LARGE SCALE GENOMIC DNA]</scope>
    <source>
        <strain evidence="4">MDcuke</strain>
    </source>
</reference>
<dbReference type="SUPFAM" id="SSF47598">
    <property type="entry name" value="Ribbon-helix-helix"/>
    <property type="match status" value="1"/>
</dbReference>
<dbReference type="EMBL" id="CP013970">
    <property type="protein sequence ID" value="AXF77979.1"/>
    <property type="molecule type" value="Genomic_DNA"/>
</dbReference>
<dbReference type="Pfam" id="PF01402">
    <property type="entry name" value="RHH_1"/>
    <property type="match status" value="1"/>
</dbReference>
<name>A0A345CX12_9GAMM</name>
<dbReference type="CDD" id="cd22231">
    <property type="entry name" value="RHH_NikR_HicB-like"/>
    <property type="match status" value="1"/>
</dbReference>
<feature type="region of interest" description="Disordered" evidence="1">
    <location>
        <begin position="1"/>
        <end position="52"/>
    </location>
</feature>
<feature type="domain" description="Ribbon-helix-helix protein CopG" evidence="2">
    <location>
        <begin position="49"/>
        <end position="92"/>
    </location>
</feature>
<evidence type="ECO:0000256" key="1">
    <source>
        <dbReference type="SAM" id="MobiDB-lite"/>
    </source>
</evidence>
<organism evidence="3 4">
    <name type="scientific">Erwinia tracheiphila</name>
    <dbReference type="NCBI Taxonomy" id="65700"/>
    <lineage>
        <taxon>Bacteria</taxon>
        <taxon>Pseudomonadati</taxon>
        <taxon>Pseudomonadota</taxon>
        <taxon>Gammaproteobacteria</taxon>
        <taxon>Enterobacterales</taxon>
        <taxon>Erwiniaceae</taxon>
        <taxon>Erwinia</taxon>
    </lineage>
</organism>
<feature type="compositionally biased region" description="Polar residues" evidence="1">
    <location>
        <begin position="1"/>
        <end position="15"/>
    </location>
</feature>
<sequence>MALKKPSQQATNLRRTASPDEAEALANKLADKPYGDEAQPQAEIEKQARTSISLPESLLQTIEDMARDNKRQGIEPKSVSAIIRDALRYHLDANK</sequence>
<gene>
    <name evidence="3" type="ORF">AV903_21400</name>
</gene>